<reference evidence="2" key="1">
    <citation type="submission" date="2025-08" db="UniProtKB">
        <authorList>
            <consortium name="Ensembl"/>
        </authorList>
    </citation>
    <scope>IDENTIFICATION</scope>
</reference>
<keyword evidence="1" id="KW-1133">Transmembrane helix</keyword>
<keyword evidence="3" id="KW-1185">Reference proteome</keyword>
<dbReference type="PANTHER" id="PTHR46605">
    <property type="entry name" value="TUMOR NECROSIS FACTOR RECEPTOR"/>
    <property type="match status" value="1"/>
</dbReference>
<evidence type="ECO:0000313" key="3">
    <source>
        <dbReference type="Proteomes" id="UP000694417"/>
    </source>
</evidence>
<dbReference type="GO" id="GO:0048406">
    <property type="term" value="F:nerve growth factor binding"/>
    <property type="evidence" value="ECO:0007669"/>
    <property type="project" value="TreeGrafter"/>
</dbReference>
<reference evidence="2" key="2">
    <citation type="submission" date="2025-09" db="UniProtKB">
        <authorList>
            <consortium name="Ensembl"/>
        </authorList>
    </citation>
    <scope>IDENTIFICATION</scope>
</reference>
<dbReference type="GO" id="GO:0009986">
    <property type="term" value="C:cell surface"/>
    <property type="evidence" value="ECO:0007669"/>
    <property type="project" value="TreeGrafter"/>
</dbReference>
<keyword evidence="1" id="KW-0472">Membrane</keyword>
<sequence length="136" mass="15439">MPYYEFGLYFIIYTHTHIYIYFFGGVVYQRLNLVGIGEALALNTSSLFPAEAQRASGSIIPIYYALLATVVLSLWHSYKQRQQLTKARTAELVGFDRDQRHGDNSIFLDSPSGLESCATNQEPHPDFGCQLYLHLP</sequence>
<dbReference type="GO" id="GO:0007266">
    <property type="term" value="P:Rho protein signal transduction"/>
    <property type="evidence" value="ECO:0007669"/>
    <property type="project" value="TreeGrafter"/>
</dbReference>
<proteinExistence type="predicted"/>
<name>A0A8D2HTX4_UROPR</name>
<protein>
    <submittedName>
        <fullName evidence="2">Uncharacterized protein</fullName>
    </submittedName>
</protein>
<dbReference type="AlphaFoldDB" id="A0A8D2HTX4"/>
<accession>A0A8D2HTX4</accession>
<evidence type="ECO:0000256" key="1">
    <source>
        <dbReference type="SAM" id="Phobius"/>
    </source>
</evidence>
<dbReference type="GO" id="GO:0005035">
    <property type="term" value="F:death receptor activity"/>
    <property type="evidence" value="ECO:0007669"/>
    <property type="project" value="TreeGrafter"/>
</dbReference>
<dbReference type="InterPro" id="IPR052302">
    <property type="entry name" value="Neurotrophin_rcpt-DD"/>
</dbReference>
<dbReference type="Ensembl" id="ENSUPAT00010024361.1">
    <property type="protein sequence ID" value="ENSUPAP00010021383.1"/>
    <property type="gene ID" value="ENSUPAG00010017013.1"/>
</dbReference>
<dbReference type="GeneTree" id="ENSGT00940000163571"/>
<dbReference type="Proteomes" id="UP000694417">
    <property type="component" value="Unplaced"/>
</dbReference>
<dbReference type="GO" id="GO:0005886">
    <property type="term" value="C:plasma membrane"/>
    <property type="evidence" value="ECO:0007669"/>
    <property type="project" value="TreeGrafter"/>
</dbReference>
<feature type="transmembrane region" description="Helical" evidence="1">
    <location>
        <begin position="60"/>
        <end position="78"/>
    </location>
</feature>
<keyword evidence="1" id="KW-0812">Transmembrane</keyword>
<organism evidence="2 3">
    <name type="scientific">Urocitellus parryii</name>
    <name type="common">Arctic ground squirrel</name>
    <name type="synonym">Spermophilus parryii</name>
    <dbReference type="NCBI Taxonomy" id="9999"/>
    <lineage>
        <taxon>Eukaryota</taxon>
        <taxon>Metazoa</taxon>
        <taxon>Chordata</taxon>
        <taxon>Craniata</taxon>
        <taxon>Vertebrata</taxon>
        <taxon>Euteleostomi</taxon>
        <taxon>Mammalia</taxon>
        <taxon>Eutheria</taxon>
        <taxon>Euarchontoglires</taxon>
        <taxon>Glires</taxon>
        <taxon>Rodentia</taxon>
        <taxon>Sciuromorpha</taxon>
        <taxon>Sciuridae</taxon>
        <taxon>Xerinae</taxon>
        <taxon>Marmotini</taxon>
        <taxon>Urocitellus</taxon>
    </lineage>
</organism>
<feature type="transmembrane region" description="Helical" evidence="1">
    <location>
        <begin position="6"/>
        <end position="24"/>
    </location>
</feature>
<dbReference type="PANTHER" id="PTHR46605:SF1">
    <property type="entry name" value="DEATH DOMAIN-CONTAINING MEMBRANE PROTEIN NRADD"/>
    <property type="match status" value="1"/>
</dbReference>
<dbReference type="GO" id="GO:0015026">
    <property type="term" value="F:coreceptor activity"/>
    <property type="evidence" value="ECO:0007669"/>
    <property type="project" value="TreeGrafter"/>
</dbReference>
<evidence type="ECO:0000313" key="2">
    <source>
        <dbReference type="Ensembl" id="ENSUPAP00010021383.1"/>
    </source>
</evidence>